<proteinExistence type="predicted"/>
<dbReference type="Proteomes" id="UP000030764">
    <property type="component" value="Unassembled WGS sequence"/>
</dbReference>
<feature type="region of interest" description="Disordered" evidence="1">
    <location>
        <begin position="1"/>
        <end position="28"/>
    </location>
</feature>
<accession>A0A085LJG8</accession>
<name>A0A085LJG8_9BILA</name>
<feature type="non-terminal residue" evidence="2">
    <location>
        <position position="104"/>
    </location>
</feature>
<keyword evidence="3" id="KW-1185">Reference proteome</keyword>
<dbReference type="AlphaFoldDB" id="A0A085LJG8"/>
<protein>
    <submittedName>
        <fullName evidence="2">Uncharacterized protein</fullName>
    </submittedName>
</protein>
<evidence type="ECO:0000256" key="1">
    <source>
        <dbReference type="SAM" id="MobiDB-lite"/>
    </source>
</evidence>
<dbReference type="EMBL" id="KL363762">
    <property type="protein sequence ID" value="KFD45114.1"/>
    <property type="molecule type" value="Genomic_DNA"/>
</dbReference>
<reference evidence="2 3" key="1">
    <citation type="journal article" date="2014" name="Nat. Genet.">
        <title>Genome and transcriptome of the porcine whipworm Trichuris suis.</title>
        <authorList>
            <person name="Jex A.R."/>
            <person name="Nejsum P."/>
            <person name="Schwarz E.M."/>
            <person name="Hu L."/>
            <person name="Young N.D."/>
            <person name="Hall R.S."/>
            <person name="Korhonen P.K."/>
            <person name="Liao S."/>
            <person name="Thamsborg S."/>
            <person name="Xia J."/>
            <person name="Xu P."/>
            <person name="Wang S."/>
            <person name="Scheerlinck J.P."/>
            <person name="Hofmann A."/>
            <person name="Sternberg P.W."/>
            <person name="Wang J."/>
            <person name="Gasser R.B."/>
        </authorList>
    </citation>
    <scope>NUCLEOTIDE SEQUENCE [LARGE SCALE GENOMIC DNA]</scope>
    <source>
        <strain evidence="2">DCEP-RM93M</strain>
    </source>
</reference>
<evidence type="ECO:0000313" key="2">
    <source>
        <dbReference type="EMBL" id="KFD45114.1"/>
    </source>
</evidence>
<gene>
    <name evidence="2" type="ORF">M513_14010</name>
</gene>
<organism evidence="2 3">
    <name type="scientific">Trichuris suis</name>
    <name type="common">pig whipworm</name>
    <dbReference type="NCBI Taxonomy" id="68888"/>
    <lineage>
        <taxon>Eukaryota</taxon>
        <taxon>Metazoa</taxon>
        <taxon>Ecdysozoa</taxon>
        <taxon>Nematoda</taxon>
        <taxon>Enoplea</taxon>
        <taxon>Dorylaimia</taxon>
        <taxon>Trichinellida</taxon>
        <taxon>Trichuridae</taxon>
        <taxon>Trichuris</taxon>
    </lineage>
</organism>
<evidence type="ECO:0000313" key="3">
    <source>
        <dbReference type="Proteomes" id="UP000030764"/>
    </source>
</evidence>
<sequence length="104" mass="11395">MSTIDIGSPTQSRYSSYQFSGNKETCSRSDSLSPCGIRAWCSYSLDAQASSQCTDSFTLKHPSVRDSNSTGTMREVLLMNLFLKLDALPTDGWAVISGKRDNDV</sequence>